<feature type="compositionally biased region" description="Polar residues" evidence="1">
    <location>
        <begin position="8"/>
        <end position="21"/>
    </location>
</feature>
<protein>
    <submittedName>
        <fullName evidence="2">Dna replication licensing factor mcm7</fullName>
    </submittedName>
</protein>
<dbReference type="AlphaFoldDB" id="A0A2C6L3W3"/>
<dbReference type="RefSeq" id="XP_067924132.1">
    <property type="nucleotide sequence ID" value="XM_068063885.1"/>
</dbReference>
<proteinExistence type="predicted"/>
<reference evidence="2 3" key="1">
    <citation type="journal article" date="2017" name="Int. J. Parasitol.">
        <title>The genome of the protozoan parasite Cystoisospora suis and a reverse vaccinology approach to identify vaccine candidates.</title>
        <authorList>
            <person name="Palmieri N."/>
            <person name="Shrestha A."/>
            <person name="Ruttkowski B."/>
            <person name="Beck T."/>
            <person name="Vogl C."/>
            <person name="Tomley F."/>
            <person name="Blake D.P."/>
            <person name="Joachim A."/>
        </authorList>
    </citation>
    <scope>NUCLEOTIDE SEQUENCE [LARGE SCALE GENOMIC DNA]</scope>
    <source>
        <strain evidence="2 3">Wien I</strain>
    </source>
</reference>
<evidence type="ECO:0000313" key="3">
    <source>
        <dbReference type="Proteomes" id="UP000221165"/>
    </source>
</evidence>
<dbReference type="EMBL" id="MIGC01001667">
    <property type="protein sequence ID" value="PHJ22455.1"/>
    <property type="molecule type" value="Genomic_DNA"/>
</dbReference>
<gene>
    <name evidence="2" type="ORF">CSUI_003690</name>
</gene>
<dbReference type="Proteomes" id="UP000221165">
    <property type="component" value="Unassembled WGS sequence"/>
</dbReference>
<sequence length="241" mass="26495">MAAAVASYPSQGTSASSQYTPTPVGGSVTPFALTTVHQQQQHLAFLRADEAALQNKATHEVENFDRHVALLKHFFLHFVDEFIGGNEDGADSSQNTHGDFKYRNLLQAVRDEKRDDLPVYLDDVREYFATQYTGGDSLGGGEDDGGNVGKEEKGSLTVYEGLLTNTSRYIELLYQAADAVLTQEADLFTSNADAVGGEGGTGMNDLDEEELNLLTAGETDNAWATEIKKRLRKRDPWRKIR</sequence>
<evidence type="ECO:0000256" key="1">
    <source>
        <dbReference type="SAM" id="MobiDB-lite"/>
    </source>
</evidence>
<dbReference type="GeneID" id="94427096"/>
<dbReference type="VEuPathDB" id="ToxoDB:CSUI_003690"/>
<keyword evidence="3" id="KW-1185">Reference proteome</keyword>
<feature type="region of interest" description="Disordered" evidence="1">
    <location>
        <begin position="1"/>
        <end position="21"/>
    </location>
</feature>
<organism evidence="2 3">
    <name type="scientific">Cystoisospora suis</name>
    <dbReference type="NCBI Taxonomy" id="483139"/>
    <lineage>
        <taxon>Eukaryota</taxon>
        <taxon>Sar</taxon>
        <taxon>Alveolata</taxon>
        <taxon>Apicomplexa</taxon>
        <taxon>Conoidasida</taxon>
        <taxon>Coccidia</taxon>
        <taxon>Eucoccidiorida</taxon>
        <taxon>Eimeriorina</taxon>
        <taxon>Sarcocystidae</taxon>
        <taxon>Cystoisospora</taxon>
    </lineage>
</organism>
<name>A0A2C6L3W3_9APIC</name>
<dbReference type="OrthoDB" id="354749at2759"/>
<accession>A0A2C6L3W3</accession>
<evidence type="ECO:0000313" key="2">
    <source>
        <dbReference type="EMBL" id="PHJ22455.1"/>
    </source>
</evidence>
<comment type="caution">
    <text evidence="2">The sequence shown here is derived from an EMBL/GenBank/DDBJ whole genome shotgun (WGS) entry which is preliminary data.</text>
</comment>